<dbReference type="GO" id="GO:0004674">
    <property type="term" value="F:protein serine/threonine kinase activity"/>
    <property type="evidence" value="ECO:0007669"/>
    <property type="project" value="TreeGrafter"/>
</dbReference>
<feature type="region of interest" description="Disordered" evidence="1">
    <location>
        <begin position="118"/>
        <end position="151"/>
    </location>
</feature>
<protein>
    <recommendedName>
        <fullName evidence="2">PI3K/PI4K catalytic domain-containing protein</fullName>
    </recommendedName>
</protein>
<dbReference type="Gene3D" id="1.10.1070.11">
    <property type="entry name" value="Phosphatidylinositol 3-/4-kinase, catalytic domain"/>
    <property type="match status" value="1"/>
</dbReference>
<dbReference type="InterPro" id="IPR011009">
    <property type="entry name" value="Kinase-like_dom_sf"/>
</dbReference>
<reference evidence="3" key="1">
    <citation type="submission" date="2018-11" db="EMBL/GenBank/DDBJ databases">
        <authorList>
            <consortium name="Pathogen Informatics"/>
        </authorList>
    </citation>
    <scope>NUCLEOTIDE SEQUENCE</scope>
</reference>
<feature type="domain" description="PI3K/PI4K catalytic" evidence="2">
    <location>
        <begin position="1"/>
        <end position="127"/>
    </location>
</feature>
<sequence>MLCRETGKVIHIDFGDCFEVAMLRERFPEKVPFRLTRMIVNAMEVTGIDGVFRYTCELVISLMRSNRESLLAVLEAFIHDPLLQWVLLESKKDFTTSVTPAPAAAAPAAAAAHHPLTNVGAASGTGHHHHSNQHYPRTHNQPQHPPAAGLLPTVNEVAAPGQQHQQTQNSRIALTNDLNGAPLGAGFQRTSAQLAAKRPGAPETRVTHQTQRMPNQAPGRVPVQPVPDGQPASVGPGLTSGGNPPGLGSRLAGVGTIAGGLGGACVRTGTGGGQATEGSGLAGAAAGHNRSTASSHLPARLRTAGVLRVFTDAGHPNSLSLRDPHKINPWRHHLCNGPWLGCYETGEAAVH</sequence>
<dbReference type="SUPFAM" id="SSF56112">
    <property type="entry name" value="Protein kinase-like (PK-like)"/>
    <property type="match status" value="1"/>
</dbReference>
<dbReference type="GO" id="GO:0005634">
    <property type="term" value="C:nucleus"/>
    <property type="evidence" value="ECO:0007669"/>
    <property type="project" value="TreeGrafter"/>
</dbReference>
<dbReference type="GO" id="GO:0031931">
    <property type="term" value="C:TORC1 complex"/>
    <property type="evidence" value="ECO:0007669"/>
    <property type="project" value="TreeGrafter"/>
</dbReference>
<accession>A0A3S5CDU8</accession>
<feature type="region of interest" description="Disordered" evidence="1">
    <location>
        <begin position="199"/>
        <end position="247"/>
    </location>
</feature>
<dbReference type="PANTHER" id="PTHR11139">
    <property type="entry name" value="ATAXIA TELANGIECTASIA MUTATED ATM -RELATED"/>
    <property type="match status" value="1"/>
</dbReference>
<feature type="compositionally biased region" description="Polar residues" evidence="1">
    <location>
        <begin position="133"/>
        <end position="142"/>
    </location>
</feature>
<gene>
    <name evidence="3" type="ORF">PXEA_LOCUS6538</name>
</gene>
<keyword evidence="4" id="KW-1185">Reference proteome</keyword>
<evidence type="ECO:0000313" key="3">
    <source>
        <dbReference type="EMBL" id="VEL13098.1"/>
    </source>
</evidence>
<dbReference type="GO" id="GO:0031932">
    <property type="term" value="C:TORC2 complex"/>
    <property type="evidence" value="ECO:0007669"/>
    <property type="project" value="TreeGrafter"/>
</dbReference>
<dbReference type="OrthoDB" id="2250022at2759"/>
<dbReference type="PROSITE" id="PS50290">
    <property type="entry name" value="PI3_4_KINASE_3"/>
    <property type="match status" value="1"/>
</dbReference>
<organism evidence="3 4">
    <name type="scientific">Protopolystoma xenopodis</name>
    <dbReference type="NCBI Taxonomy" id="117903"/>
    <lineage>
        <taxon>Eukaryota</taxon>
        <taxon>Metazoa</taxon>
        <taxon>Spiralia</taxon>
        <taxon>Lophotrochozoa</taxon>
        <taxon>Platyhelminthes</taxon>
        <taxon>Monogenea</taxon>
        <taxon>Polyopisthocotylea</taxon>
        <taxon>Polystomatidea</taxon>
        <taxon>Polystomatidae</taxon>
        <taxon>Protopolystoma</taxon>
    </lineage>
</organism>
<dbReference type="GO" id="GO:0031929">
    <property type="term" value="P:TOR signaling"/>
    <property type="evidence" value="ECO:0007669"/>
    <property type="project" value="TreeGrafter"/>
</dbReference>
<dbReference type="AlphaFoldDB" id="A0A3S5CDU8"/>
<comment type="caution">
    <text evidence="3">The sequence shown here is derived from an EMBL/GenBank/DDBJ whole genome shotgun (WGS) entry which is preliminary data.</text>
</comment>
<evidence type="ECO:0000256" key="1">
    <source>
        <dbReference type="SAM" id="MobiDB-lite"/>
    </source>
</evidence>
<proteinExistence type="predicted"/>
<dbReference type="GO" id="GO:0005737">
    <property type="term" value="C:cytoplasm"/>
    <property type="evidence" value="ECO:0007669"/>
    <property type="project" value="TreeGrafter"/>
</dbReference>
<dbReference type="InterPro" id="IPR036940">
    <property type="entry name" value="PI3/4_kinase_cat_sf"/>
</dbReference>
<dbReference type="InterPro" id="IPR050517">
    <property type="entry name" value="DDR_Repair_Kinase"/>
</dbReference>
<evidence type="ECO:0000259" key="2">
    <source>
        <dbReference type="PROSITE" id="PS50290"/>
    </source>
</evidence>
<name>A0A3S5CDU8_9PLAT</name>
<dbReference type="GO" id="GO:0016242">
    <property type="term" value="P:negative regulation of macroautophagy"/>
    <property type="evidence" value="ECO:0007669"/>
    <property type="project" value="TreeGrafter"/>
</dbReference>
<dbReference type="PANTHER" id="PTHR11139:SF9">
    <property type="entry name" value="SERINE_THREONINE-PROTEIN KINASE MTOR"/>
    <property type="match status" value="1"/>
</dbReference>
<dbReference type="InterPro" id="IPR000403">
    <property type="entry name" value="PI3/4_kinase_cat_dom"/>
</dbReference>
<dbReference type="Pfam" id="PF00454">
    <property type="entry name" value="PI3_PI4_kinase"/>
    <property type="match status" value="1"/>
</dbReference>
<dbReference type="Proteomes" id="UP000784294">
    <property type="component" value="Unassembled WGS sequence"/>
</dbReference>
<dbReference type="EMBL" id="CAAALY010016774">
    <property type="protein sequence ID" value="VEL13098.1"/>
    <property type="molecule type" value="Genomic_DNA"/>
</dbReference>
<evidence type="ECO:0000313" key="4">
    <source>
        <dbReference type="Proteomes" id="UP000784294"/>
    </source>
</evidence>